<feature type="domain" description="BAAT/Acyl-CoA thioester hydrolase C-terminal" evidence="4">
    <location>
        <begin position="149"/>
        <end position="354"/>
    </location>
</feature>
<organism evidence="5 6">
    <name type="scientific">Teladorsagia circumcincta</name>
    <name type="common">Brown stomach worm</name>
    <name type="synonym">Ostertagia circumcincta</name>
    <dbReference type="NCBI Taxonomy" id="45464"/>
    <lineage>
        <taxon>Eukaryota</taxon>
        <taxon>Metazoa</taxon>
        <taxon>Ecdysozoa</taxon>
        <taxon>Nematoda</taxon>
        <taxon>Chromadorea</taxon>
        <taxon>Rhabditida</taxon>
        <taxon>Rhabditina</taxon>
        <taxon>Rhabditomorpha</taxon>
        <taxon>Strongyloidea</taxon>
        <taxon>Trichostrongylidae</taxon>
        <taxon>Teladorsagia</taxon>
    </lineage>
</organism>
<gene>
    <name evidence="5" type="ORF">TELCIR_15415</name>
</gene>
<dbReference type="InterPro" id="IPR029058">
    <property type="entry name" value="AB_hydrolase_fold"/>
</dbReference>
<evidence type="ECO:0000313" key="5">
    <source>
        <dbReference type="EMBL" id="PIO63004.1"/>
    </source>
</evidence>
<dbReference type="InterPro" id="IPR014940">
    <property type="entry name" value="BAAT_C"/>
</dbReference>
<dbReference type="OrthoDB" id="6347013at2759"/>
<dbReference type="GO" id="GO:0006631">
    <property type="term" value="P:fatty acid metabolic process"/>
    <property type="evidence" value="ECO:0007669"/>
    <property type="project" value="TreeGrafter"/>
</dbReference>
<protein>
    <submittedName>
        <fullName evidence="5">BAAT/acyl-CoA thioester hydrolase protein</fullName>
    </submittedName>
</protein>
<evidence type="ECO:0000256" key="2">
    <source>
        <dbReference type="PIRSR" id="PIRSR016521-1"/>
    </source>
</evidence>
<evidence type="ECO:0000256" key="1">
    <source>
        <dbReference type="ARBA" id="ARBA00006538"/>
    </source>
</evidence>
<dbReference type="Proteomes" id="UP000230423">
    <property type="component" value="Unassembled WGS sequence"/>
</dbReference>
<keyword evidence="6" id="KW-1185">Reference proteome</keyword>
<dbReference type="InterPro" id="IPR016662">
    <property type="entry name" value="Acyl-CoA_thioEstase_long-chain"/>
</dbReference>
<dbReference type="Pfam" id="PF04775">
    <property type="entry name" value="Bile_Hydr_Trans"/>
    <property type="match status" value="1"/>
</dbReference>
<dbReference type="AlphaFoldDB" id="A0A2G9TYF5"/>
<dbReference type="PANTHER" id="PTHR10824">
    <property type="entry name" value="ACYL-COENZYME A THIOESTERASE-RELATED"/>
    <property type="match status" value="1"/>
</dbReference>
<feature type="domain" description="Acyl-CoA thioester hydrolase/bile acid-CoA amino acid N-acetyltransferase" evidence="3">
    <location>
        <begin position="43"/>
        <end position="100"/>
    </location>
</feature>
<keyword evidence="5" id="KW-0378">Hydrolase</keyword>
<proteinExistence type="inferred from homology"/>
<sequence length="374" mass="41485">MLRAGSEPIVLSEPVLSKPAGVNSTVPQKMSLYVDVHDSMQNERLHIRATHLAPNGIYKLVLRLKHKFGTHMSYAVFKADSVGEIDVPTAKPLRGSYSGDGPFPAVIDISGTGGGLHEHKGSMLASEGFVVLCVAFFQYKNLVQTLAEVDLKYFEKPINWIKRQSFTTDRLGIQGVSFGATIVLLLATRFPQLDAVVAINGPHVLSDYVNIKENGKFIPQGQLADSKIRFINGIMASDRVIRHTTFDETTEIPWHRTSPNTSFRIVSSVDDLVASSVFCGRYITQRLKDLGRDVEIHLINGGHIVEPPYFPHHGAVYAKFQGFYCGYGGDAVLHGKSQELSWQGTIDFFKRKLGNTAIMPDWERLHHVSTTSHL</sequence>
<dbReference type="EMBL" id="KZ351399">
    <property type="protein sequence ID" value="PIO63004.1"/>
    <property type="molecule type" value="Genomic_DNA"/>
</dbReference>
<feature type="active site" description="Charge relay system" evidence="2">
    <location>
        <position position="271"/>
    </location>
</feature>
<evidence type="ECO:0000259" key="3">
    <source>
        <dbReference type="Pfam" id="PF04775"/>
    </source>
</evidence>
<reference evidence="5 6" key="1">
    <citation type="submission" date="2015-09" db="EMBL/GenBank/DDBJ databases">
        <title>Draft genome of the parasitic nematode Teladorsagia circumcincta isolate WARC Sus (inbred).</title>
        <authorList>
            <person name="Mitreva M."/>
        </authorList>
    </citation>
    <scope>NUCLEOTIDE SEQUENCE [LARGE SCALE GENOMIC DNA]</scope>
    <source>
        <strain evidence="5 6">S</strain>
    </source>
</reference>
<dbReference type="GO" id="GO:0047617">
    <property type="term" value="F:fatty acyl-CoA hydrolase activity"/>
    <property type="evidence" value="ECO:0007669"/>
    <property type="project" value="TreeGrafter"/>
</dbReference>
<accession>A0A2G9TYF5</accession>
<dbReference type="Pfam" id="PF08840">
    <property type="entry name" value="BAAT_C"/>
    <property type="match status" value="1"/>
</dbReference>
<dbReference type="SUPFAM" id="SSF53474">
    <property type="entry name" value="alpha/beta-Hydrolases"/>
    <property type="match status" value="1"/>
</dbReference>
<dbReference type="PIRSF" id="PIRSF016521">
    <property type="entry name" value="Acyl-CoA_hydro"/>
    <property type="match status" value="1"/>
</dbReference>
<name>A0A2G9TYF5_TELCI</name>
<dbReference type="PANTHER" id="PTHR10824:SF4">
    <property type="entry name" value="ACYL-COENZYME A THIOESTERASE 1-LIKE"/>
    <property type="match status" value="1"/>
</dbReference>
<evidence type="ECO:0000259" key="4">
    <source>
        <dbReference type="Pfam" id="PF08840"/>
    </source>
</evidence>
<feature type="active site" description="Charge relay system" evidence="2">
    <location>
        <position position="303"/>
    </location>
</feature>
<comment type="similarity">
    <text evidence="1">Belongs to the C/M/P thioester hydrolase family.</text>
</comment>
<feature type="active site" description="Charge relay system" evidence="2">
    <location>
        <position position="177"/>
    </location>
</feature>
<dbReference type="GO" id="GO:0006637">
    <property type="term" value="P:acyl-CoA metabolic process"/>
    <property type="evidence" value="ECO:0007669"/>
    <property type="project" value="InterPro"/>
</dbReference>
<dbReference type="Gene3D" id="3.40.50.1820">
    <property type="entry name" value="alpha/beta hydrolase"/>
    <property type="match status" value="1"/>
</dbReference>
<evidence type="ECO:0000313" key="6">
    <source>
        <dbReference type="Proteomes" id="UP000230423"/>
    </source>
</evidence>
<dbReference type="InterPro" id="IPR006862">
    <property type="entry name" value="Thio_Ohase/aa_AcTrfase"/>
</dbReference>